<reference evidence="2" key="1">
    <citation type="submission" date="2019-12" db="EMBL/GenBank/DDBJ databases">
        <title>An insight into the sialome of adult female Ixodes ricinus ticks feeding for 6 days.</title>
        <authorList>
            <person name="Perner J."/>
            <person name="Ribeiro J.M.C."/>
        </authorList>
    </citation>
    <scope>NUCLEOTIDE SEQUENCE</scope>
    <source>
        <strain evidence="2">Semi-engorged</strain>
        <tissue evidence="2">Salivary glands</tissue>
    </source>
</reference>
<dbReference type="AlphaFoldDB" id="A0A6B0V172"/>
<protein>
    <submittedName>
        <fullName evidence="2">Putative secreted protein</fullName>
    </submittedName>
</protein>
<feature type="region of interest" description="Disordered" evidence="1">
    <location>
        <begin position="125"/>
        <end position="146"/>
    </location>
</feature>
<feature type="compositionally biased region" description="Basic and acidic residues" evidence="1">
    <location>
        <begin position="48"/>
        <end position="57"/>
    </location>
</feature>
<name>A0A6B0V172_IXORI</name>
<proteinExistence type="predicted"/>
<evidence type="ECO:0000313" key="2">
    <source>
        <dbReference type="EMBL" id="MXU96020.1"/>
    </source>
</evidence>
<feature type="region of interest" description="Disordered" evidence="1">
    <location>
        <begin position="20"/>
        <end position="57"/>
    </location>
</feature>
<organism evidence="2">
    <name type="scientific">Ixodes ricinus</name>
    <name type="common">Common tick</name>
    <name type="synonym">Acarus ricinus</name>
    <dbReference type="NCBI Taxonomy" id="34613"/>
    <lineage>
        <taxon>Eukaryota</taxon>
        <taxon>Metazoa</taxon>
        <taxon>Ecdysozoa</taxon>
        <taxon>Arthropoda</taxon>
        <taxon>Chelicerata</taxon>
        <taxon>Arachnida</taxon>
        <taxon>Acari</taxon>
        <taxon>Parasitiformes</taxon>
        <taxon>Ixodida</taxon>
        <taxon>Ixodoidea</taxon>
        <taxon>Ixodidae</taxon>
        <taxon>Ixodinae</taxon>
        <taxon>Ixodes</taxon>
    </lineage>
</organism>
<accession>A0A6B0V172</accession>
<dbReference type="EMBL" id="GIFC01013937">
    <property type="protein sequence ID" value="MXU96020.1"/>
    <property type="molecule type" value="Transcribed_RNA"/>
</dbReference>
<evidence type="ECO:0000256" key="1">
    <source>
        <dbReference type="SAM" id="MobiDB-lite"/>
    </source>
</evidence>
<feature type="compositionally biased region" description="Low complexity" evidence="1">
    <location>
        <begin position="22"/>
        <end position="34"/>
    </location>
</feature>
<sequence>MSDWLVQRLLVLARSLTGEMTSSDAPDASSLSPSEPIRGCSCTTPVSGERRSGMRDADAEKRFVARENRLSFDPLKLAESALPFSRMESRSESSVRPSSLWKRAGLRDEDRRRLSFFISGHPGSLGSEGGGLGGKARPQGEGPQTTLAPQLRCFSRKSVETLLKSTRVFLPFFESQQGVERGGEAFKRARCPLPFLVFKVKD</sequence>